<feature type="region of interest" description="Disordered" evidence="1">
    <location>
        <begin position="1"/>
        <end position="21"/>
    </location>
</feature>
<accession>A0A7J6N3J0</accession>
<name>A0A7J6N3J0_PERCH</name>
<reference evidence="2 3" key="1">
    <citation type="submission" date="2020-04" db="EMBL/GenBank/DDBJ databases">
        <title>Perkinsus chesapeaki whole genome sequence.</title>
        <authorList>
            <person name="Bogema D.R."/>
        </authorList>
    </citation>
    <scope>NUCLEOTIDE SEQUENCE [LARGE SCALE GENOMIC DNA]</scope>
    <source>
        <strain evidence="2">ATCC PRA-425</strain>
    </source>
</reference>
<evidence type="ECO:0000313" key="2">
    <source>
        <dbReference type="EMBL" id="KAF4678296.1"/>
    </source>
</evidence>
<dbReference type="AlphaFoldDB" id="A0A7J6N3J0"/>
<feature type="region of interest" description="Disordered" evidence="1">
    <location>
        <begin position="60"/>
        <end position="91"/>
    </location>
</feature>
<evidence type="ECO:0000256" key="1">
    <source>
        <dbReference type="SAM" id="MobiDB-lite"/>
    </source>
</evidence>
<protein>
    <submittedName>
        <fullName evidence="2">Uncharacterized protein</fullName>
    </submittedName>
</protein>
<feature type="compositionally biased region" description="Basic and acidic residues" evidence="1">
    <location>
        <begin position="12"/>
        <end position="21"/>
    </location>
</feature>
<dbReference type="EMBL" id="JAAPAO010000001">
    <property type="protein sequence ID" value="KAF4678296.1"/>
    <property type="molecule type" value="Genomic_DNA"/>
</dbReference>
<dbReference type="Proteomes" id="UP000591131">
    <property type="component" value="Unassembled WGS sequence"/>
</dbReference>
<evidence type="ECO:0000313" key="3">
    <source>
        <dbReference type="Proteomes" id="UP000591131"/>
    </source>
</evidence>
<keyword evidence="3" id="KW-1185">Reference proteome</keyword>
<organism evidence="2 3">
    <name type="scientific">Perkinsus chesapeaki</name>
    <name type="common">Clam parasite</name>
    <name type="synonym">Perkinsus andrewsi</name>
    <dbReference type="NCBI Taxonomy" id="330153"/>
    <lineage>
        <taxon>Eukaryota</taxon>
        <taxon>Sar</taxon>
        <taxon>Alveolata</taxon>
        <taxon>Perkinsozoa</taxon>
        <taxon>Perkinsea</taxon>
        <taxon>Perkinsida</taxon>
        <taxon>Perkinsidae</taxon>
        <taxon>Perkinsus</taxon>
    </lineage>
</organism>
<proteinExistence type="predicted"/>
<comment type="caution">
    <text evidence="2">The sequence shown here is derived from an EMBL/GenBank/DDBJ whole genome shotgun (WGS) entry which is preliminary data.</text>
</comment>
<gene>
    <name evidence="2" type="ORF">FOL47_000025</name>
</gene>
<sequence>MSPMNVLQMIERPTDDGRNEKVAHDISKEKTARYPVEKRTPFAVLSKDDSVRRGRLVQAVRGEGKENNEPRGAPRCRVASKGSGPSIDNPCGKVPALDGEFRGVVEIFRWGLPAPLDRAPTTPTTVAVLDALYRRHVSDDV</sequence>